<reference evidence="1" key="1">
    <citation type="submission" date="2019-06" db="EMBL/GenBank/DDBJ databases">
        <title>Complete genome sequence of Methylogaea oryzae strain JCM16910.</title>
        <authorList>
            <person name="Asakawa S."/>
        </authorList>
    </citation>
    <scope>NUCLEOTIDE SEQUENCE</scope>
    <source>
        <strain evidence="1">E10</strain>
    </source>
</reference>
<dbReference type="EMBL" id="AP019782">
    <property type="protein sequence ID" value="BBL71117.1"/>
    <property type="molecule type" value="Genomic_DNA"/>
</dbReference>
<dbReference type="Proteomes" id="UP000824988">
    <property type="component" value="Chromosome"/>
</dbReference>
<evidence type="ECO:0000313" key="2">
    <source>
        <dbReference type="Proteomes" id="UP000824988"/>
    </source>
</evidence>
<keyword evidence="2" id="KW-1185">Reference proteome</keyword>
<gene>
    <name evidence="1" type="ORF">MoryE10_17230</name>
</gene>
<dbReference type="AlphaFoldDB" id="A0A8D4VPZ8"/>
<dbReference type="PANTHER" id="PTHR35271">
    <property type="entry name" value="ABC TRANSPORTER, SUBSTRATE-BINDING LIPOPROTEIN-RELATED"/>
    <property type="match status" value="1"/>
</dbReference>
<sequence>METTRIKAWIDCSTLARRAAAAIALLSLAWLAPGIPAAIADDGGKILILNSSASVKKYATVEEAFLSNLTNPTERVDMASQGAASDALRENLKNSGAALIYAIGSNAYQWAAHYAEQPIVFSSVINWRRQPLREDSYGVANELPSGVPLSMFRYLFPDIKTVGVLYSEKFNSEWLAEATAAAGDVHIELIGEKVAASAEVPEALAKLLPRVDAVWLISDPVVLANEKSAIELFRVSDAKMKPVFAYDDVYVDLGAVLTITADIPTMGVQAAKLAEDVLSDREQIADRVESPAGSHITLNVGRLQRYRLNLNRQALGSVNRVIE</sequence>
<proteinExistence type="predicted"/>
<dbReference type="Pfam" id="PF04392">
    <property type="entry name" value="ABC_sub_bind"/>
    <property type="match status" value="1"/>
</dbReference>
<dbReference type="PANTHER" id="PTHR35271:SF1">
    <property type="entry name" value="ABC TRANSPORTER, SUBSTRATE-BINDING LIPOPROTEIN"/>
    <property type="match status" value="1"/>
</dbReference>
<dbReference type="KEGG" id="moz:MoryE10_17230"/>
<protein>
    <submittedName>
        <fullName evidence="1">ABC transporter substrate-binding protein</fullName>
    </submittedName>
</protein>
<evidence type="ECO:0000313" key="1">
    <source>
        <dbReference type="EMBL" id="BBL71117.1"/>
    </source>
</evidence>
<name>A0A8D4VPZ8_9GAMM</name>
<dbReference type="RefSeq" id="WP_221048833.1">
    <property type="nucleotide sequence ID" value="NZ_AP019782.1"/>
</dbReference>
<accession>A0A8D4VPZ8</accession>
<dbReference type="InterPro" id="IPR007487">
    <property type="entry name" value="ABC_transpt-TYRBP-like"/>
</dbReference>
<organism evidence="1 2">
    <name type="scientific">Methylogaea oryzae</name>
    <dbReference type="NCBI Taxonomy" id="1295382"/>
    <lineage>
        <taxon>Bacteria</taxon>
        <taxon>Pseudomonadati</taxon>
        <taxon>Pseudomonadota</taxon>
        <taxon>Gammaproteobacteria</taxon>
        <taxon>Methylococcales</taxon>
        <taxon>Methylococcaceae</taxon>
        <taxon>Methylogaea</taxon>
    </lineage>
</organism>